<dbReference type="GO" id="GO:0031625">
    <property type="term" value="F:ubiquitin protein ligase binding"/>
    <property type="evidence" value="ECO:0007669"/>
    <property type="project" value="TreeGrafter"/>
</dbReference>
<dbReference type="GO" id="GO:0005829">
    <property type="term" value="C:cytosol"/>
    <property type="evidence" value="ECO:0007669"/>
    <property type="project" value="TreeGrafter"/>
</dbReference>
<feature type="region of interest" description="Disordered" evidence="1">
    <location>
        <begin position="563"/>
        <end position="610"/>
    </location>
</feature>
<dbReference type="SUPFAM" id="SSF81296">
    <property type="entry name" value="E set domains"/>
    <property type="match status" value="1"/>
</dbReference>
<protein>
    <recommendedName>
        <fullName evidence="2">Arrestin-like N-terminal domain-containing protein</fullName>
    </recommendedName>
</protein>
<dbReference type="InterPro" id="IPR014756">
    <property type="entry name" value="Ig_E-set"/>
</dbReference>
<comment type="caution">
    <text evidence="3">The sequence shown here is derived from an EMBL/GenBank/DDBJ whole genome shotgun (WGS) entry which is preliminary data.</text>
</comment>
<evidence type="ECO:0000256" key="1">
    <source>
        <dbReference type="SAM" id="MobiDB-lite"/>
    </source>
</evidence>
<feature type="compositionally biased region" description="Polar residues" evidence="1">
    <location>
        <begin position="587"/>
        <end position="602"/>
    </location>
</feature>
<organism evidence="3 4">
    <name type="scientific">Candida albicans P78048</name>
    <dbReference type="NCBI Taxonomy" id="1094989"/>
    <lineage>
        <taxon>Eukaryota</taxon>
        <taxon>Fungi</taxon>
        <taxon>Dikarya</taxon>
        <taxon>Ascomycota</taxon>
        <taxon>Saccharomycotina</taxon>
        <taxon>Pichiomycetes</taxon>
        <taxon>Debaryomycetaceae</taxon>
        <taxon>Candida/Lodderomyces clade</taxon>
        <taxon>Candida</taxon>
    </lineage>
</organism>
<name>A0AB34PNJ3_CANAX</name>
<feature type="compositionally biased region" description="Low complexity" evidence="1">
    <location>
        <begin position="571"/>
        <end position="583"/>
    </location>
</feature>
<dbReference type="InterPro" id="IPR011021">
    <property type="entry name" value="Arrestin-like_N"/>
</dbReference>
<evidence type="ECO:0000313" key="4">
    <source>
        <dbReference type="Proteomes" id="UP000030161"/>
    </source>
</evidence>
<dbReference type="GO" id="GO:0070086">
    <property type="term" value="P:ubiquitin-dependent endocytosis"/>
    <property type="evidence" value="ECO:0007669"/>
    <property type="project" value="TreeGrafter"/>
</dbReference>
<gene>
    <name evidence="3" type="ORF">MG3_05219</name>
</gene>
<dbReference type="PANTHER" id="PTHR11188">
    <property type="entry name" value="ARRESTIN DOMAIN CONTAINING PROTEIN"/>
    <property type="match status" value="1"/>
</dbReference>
<accession>A0AB34PNJ3</accession>
<dbReference type="InterPro" id="IPR050357">
    <property type="entry name" value="Arrestin_domain-protein"/>
</dbReference>
<evidence type="ECO:0000259" key="2">
    <source>
        <dbReference type="Pfam" id="PF00339"/>
    </source>
</evidence>
<dbReference type="GO" id="GO:0030674">
    <property type="term" value="F:protein-macromolecule adaptor activity"/>
    <property type="evidence" value="ECO:0007669"/>
    <property type="project" value="TreeGrafter"/>
</dbReference>
<dbReference type="Pfam" id="PF00339">
    <property type="entry name" value="Arrestin_N"/>
    <property type="match status" value="1"/>
</dbReference>
<evidence type="ECO:0000313" key="3">
    <source>
        <dbReference type="EMBL" id="KGR05224.1"/>
    </source>
</evidence>
<proteinExistence type="predicted"/>
<dbReference type="AlphaFoldDB" id="A0AB34PNJ3"/>
<reference evidence="3 4" key="1">
    <citation type="submission" date="2013-12" db="EMBL/GenBank/DDBJ databases">
        <title>The Genome Sequence of Candida albicans P78048.</title>
        <authorList>
            <consortium name="The Broad Institute Genome Sequencing Platform"/>
            <consortium name="The Broad Institute Genome Sequencing Center for Infectious Disease"/>
            <person name="Cuomo C."/>
            <person name="Bennett R."/>
            <person name="Hirakawa M."/>
            <person name="Noverr M."/>
            <person name="Mitchell A."/>
            <person name="Young S.K."/>
            <person name="Zeng Q."/>
            <person name="Gargeya S."/>
            <person name="Fitzgerald M."/>
            <person name="Abouelleil A."/>
            <person name="Alvarado L."/>
            <person name="Berlin A.M."/>
            <person name="Chapman S.B."/>
            <person name="Dewar J."/>
            <person name="Goldberg J."/>
            <person name="Griggs A."/>
            <person name="Gujja S."/>
            <person name="Hansen M."/>
            <person name="Howarth C."/>
            <person name="Imamovic A."/>
            <person name="Larimer J."/>
            <person name="McCowan C."/>
            <person name="Murphy C."/>
            <person name="Pearson M."/>
            <person name="Priest M."/>
            <person name="Roberts A."/>
            <person name="Saif S."/>
            <person name="Shea T."/>
            <person name="Sykes S."/>
            <person name="Wortman J."/>
            <person name="Nusbaum C."/>
            <person name="Birren B."/>
        </authorList>
    </citation>
    <scope>NUCLEOTIDE SEQUENCE [LARGE SCALE GENOMIC DNA]</scope>
    <source>
        <strain evidence="3 4">P78048</strain>
    </source>
</reference>
<dbReference type="GO" id="GO:0005886">
    <property type="term" value="C:plasma membrane"/>
    <property type="evidence" value="ECO:0007669"/>
    <property type="project" value="TreeGrafter"/>
</dbReference>
<dbReference type="EMBL" id="AJIX01000040">
    <property type="protein sequence ID" value="KGR05224.1"/>
    <property type="molecule type" value="Genomic_DNA"/>
</dbReference>
<feature type="domain" description="Arrestin-like N-terminal" evidence="2">
    <location>
        <begin position="5"/>
        <end position="118"/>
    </location>
</feature>
<dbReference type="InterPro" id="IPR014752">
    <property type="entry name" value="Arrestin-like_C"/>
</dbReference>
<dbReference type="Gene3D" id="2.60.40.640">
    <property type="match status" value="1"/>
</dbReference>
<dbReference type="PANTHER" id="PTHR11188:SF17">
    <property type="entry name" value="FI21816P1"/>
    <property type="match status" value="1"/>
</dbReference>
<sequence length="638" mass="71888">MSDVKIEIDRSHTDGAFTNYDIIKGNVTLVVTKAITLNWIQVKLEGESTTQLSIPKFNNNKKKKEKDKIIQDIHKVLYDTTIVFPPDNVRQVSQAKEFTLAPGNYSYPFEFKIPLTNSCVKRGGITNMIHINKKTFDIMINNGNFNSDFVKHKAQKYYKDYVAGGQQQQQQRPEMPASPNELPYHVTTQLPPSLSGMGNFANIKYYVKVTCKRSSFFKTNLRAFDPFTFLPLDLDSQYRPIEEQLEQYKEAFVRKEIIFMNKIPSIVGVEVPQKTQLVSQASQASQIQPKKQGFLQRWFSSDLSYNTPNNNTSGHMSRKNQSMKYPKITPVNVPFSFEIRFRHPAFLTPGKSPTFKLYLVSTVNPLQYSLDKYGEPEESNGLGVVYLQNITVSLISTTSISIVENDSGMNEFHMGNNVQTIPICDNSYSNLKFDLMKCRKNKNSSITTTRNSNDACINNKPVTKQLYELEIPQKYFANCILPENLPPSFKTCNISRSYDLIITAKFSPEKITITTTSSSSPTNSASSNMKEVELRCSNIKVLSGLHFAGAPITQRQASVISSLTPPPAPALAPAAGSRSGSAPVAETQDSLGQSSKSESFTNEGDENLPTYDEVVIEHNYQDISEHQRARRRYQEFGI</sequence>
<dbReference type="CDD" id="cd22952">
    <property type="entry name" value="ART10-like"/>
    <property type="match status" value="1"/>
</dbReference>
<dbReference type="Proteomes" id="UP000030161">
    <property type="component" value="Unassembled WGS sequence"/>
</dbReference>